<feature type="transmembrane region" description="Helical" evidence="1">
    <location>
        <begin position="46"/>
        <end position="68"/>
    </location>
</feature>
<proteinExistence type="predicted"/>
<comment type="caution">
    <text evidence="2">The sequence shown here is derived from an EMBL/GenBank/DDBJ whole genome shotgun (WGS) entry which is preliminary data.</text>
</comment>
<evidence type="ECO:0000256" key="1">
    <source>
        <dbReference type="SAM" id="Phobius"/>
    </source>
</evidence>
<feature type="transmembrane region" description="Helical" evidence="1">
    <location>
        <begin position="6"/>
        <end position="25"/>
    </location>
</feature>
<keyword evidence="1" id="KW-0472">Membrane</keyword>
<dbReference type="Proteomes" id="UP000053030">
    <property type="component" value="Unassembled WGS sequence"/>
</dbReference>
<dbReference type="EMBL" id="LHSG01000004">
    <property type="protein sequence ID" value="KPD24093.1"/>
    <property type="molecule type" value="Genomic_DNA"/>
</dbReference>
<gene>
    <name evidence="2" type="ORF">AFK76_06100</name>
</gene>
<dbReference type="RefSeq" id="WP_053953414.1">
    <property type="nucleotide sequence ID" value="NZ_FNCB01000005.1"/>
</dbReference>
<evidence type="ECO:0000313" key="3">
    <source>
        <dbReference type="Proteomes" id="UP000053030"/>
    </source>
</evidence>
<accession>A0A837NDP3</accession>
<keyword evidence="3" id="KW-1185">Reference proteome</keyword>
<name>A0A837NDP3_9GAMM</name>
<reference evidence="2 3" key="1">
    <citation type="submission" date="2015-08" db="EMBL/GenBank/DDBJ databases">
        <title>Genome sequencing and assembly of the deep-sea bacterium Idiomarina zobellii.</title>
        <authorList>
            <person name="Mithoefer S.D."/>
            <person name="Rheaume B.A."/>
            <person name="MacLea K.S."/>
        </authorList>
    </citation>
    <scope>NUCLEOTIDE SEQUENCE [LARGE SCALE GENOMIC DNA]</scope>
    <source>
        <strain evidence="2 3">KMM 231</strain>
    </source>
</reference>
<protein>
    <submittedName>
        <fullName evidence="2">Uncharacterized protein</fullName>
    </submittedName>
</protein>
<keyword evidence="1" id="KW-1133">Transmembrane helix</keyword>
<sequence length="106" mass="11931">MFSKIWMILAFLAAVGGLFFLGVAGKYTFGYYANPAAKYRHEYMQVVVLALIAALPCWLAASGFLWLARETVPKVVLFSVYSVALFLCALYLLSNLYAFVMWLLNK</sequence>
<dbReference type="AlphaFoldDB" id="A0A837NDP3"/>
<feature type="transmembrane region" description="Helical" evidence="1">
    <location>
        <begin position="80"/>
        <end position="104"/>
    </location>
</feature>
<evidence type="ECO:0000313" key="2">
    <source>
        <dbReference type="EMBL" id="KPD24093.1"/>
    </source>
</evidence>
<keyword evidence="1" id="KW-0812">Transmembrane</keyword>
<organism evidence="2 3">
    <name type="scientific">Idiomarina zobellii</name>
    <dbReference type="NCBI Taxonomy" id="86103"/>
    <lineage>
        <taxon>Bacteria</taxon>
        <taxon>Pseudomonadati</taxon>
        <taxon>Pseudomonadota</taxon>
        <taxon>Gammaproteobacteria</taxon>
        <taxon>Alteromonadales</taxon>
        <taxon>Idiomarinaceae</taxon>
        <taxon>Idiomarina</taxon>
    </lineage>
</organism>